<proteinExistence type="inferred from homology"/>
<evidence type="ECO:0000256" key="1">
    <source>
        <dbReference type="ARBA" id="ARBA00001107"/>
    </source>
</evidence>
<comment type="catalytic activity">
    <reaction evidence="1 10">
        <text>alpha-D-galactose 1-phosphate + UDP-alpha-D-glucose = alpha-D-glucose 1-phosphate + UDP-alpha-D-galactose</text>
        <dbReference type="Rhea" id="RHEA:13989"/>
        <dbReference type="ChEBI" id="CHEBI:58336"/>
        <dbReference type="ChEBI" id="CHEBI:58601"/>
        <dbReference type="ChEBI" id="CHEBI:58885"/>
        <dbReference type="ChEBI" id="CHEBI:66914"/>
        <dbReference type="EC" id="2.7.7.12"/>
    </reaction>
</comment>
<feature type="domain" description="Galactose-1-phosphate uridyl transferase C-terminal" evidence="12">
    <location>
        <begin position="252"/>
        <end position="444"/>
    </location>
</feature>
<evidence type="ECO:0000256" key="3">
    <source>
        <dbReference type="ARBA" id="ARBA00004947"/>
    </source>
</evidence>
<comment type="subcellular location">
    <subcellularLocation>
        <location evidence="2 10">Cytoplasm</location>
    </subcellularLocation>
</comment>
<evidence type="ECO:0000256" key="8">
    <source>
        <dbReference type="ARBA" id="ARBA00023144"/>
    </source>
</evidence>
<dbReference type="InterPro" id="IPR005850">
    <property type="entry name" value="GalP_Utransf_C"/>
</dbReference>
<keyword evidence="6 10" id="KW-0808">Transferase</keyword>
<evidence type="ECO:0000256" key="5">
    <source>
        <dbReference type="ARBA" id="ARBA00022490"/>
    </source>
</evidence>
<evidence type="ECO:0000259" key="12">
    <source>
        <dbReference type="Pfam" id="PF02744"/>
    </source>
</evidence>
<dbReference type="PANTHER" id="PTHR39191">
    <property type="entry name" value="GALACTOSE-1-PHOSPHATE URIDYLYLTRANSFERASE"/>
    <property type="match status" value="1"/>
</dbReference>
<name>A0ABT2NTU0_9LACO</name>
<dbReference type="EMBL" id="QVOV01000001">
    <property type="protein sequence ID" value="MCT8388608.1"/>
    <property type="molecule type" value="Genomic_DNA"/>
</dbReference>
<dbReference type="Pfam" id="PF01087">
    <property type="entry name" value="GalP_UDP_transf"/>
    <property type="match status" value="1"/>
</dbReference>
<keyword evidence="14" id="KW-1185">Reference proteome</keyword>
<reference evidence="13 14" key="1">
    <citation type="submission" date="2018-08" db="EMBL/GenBank/DDBJ databases">
        <title>Draft genome sequences of Leuconostoc spp. and Weissella spp. with biocontrol potential.</title>
        <authorList>
            <person name="Lo R."/>
            <person name="Ho V.T.T."/>
            <person name="Turner M.S."/>
        </authorList>
    </citation>
    <scope>NUCLEOTIDE SEQUENCE [LARGE SCALE GENOMIC DNA]</scope>
    <source>
        <strain evidence="13 14">733</strain>
    </source>
</reference>
<evidence type="ECO:0000256" key="10">
    <source>
        <dbReference type="HAMAP-Rule" id="MF_00571"/>
    </source>
</evidence>
<organism evidence="13 14">
    <name type="scientific">Leuconostoc holzapfelii</name>
    <dbReference type="NCBI Taxonomy" id="434464"/>
    <lineage>
        <taxon>Bacteria</taxon>
        <taxon>Bacillati</taxon>
        <taxon>Bacillota</taxon>
        <taxon>Bacilli</taxon>
        <taxon>Lactobacillales</taxon>
        <taxon>Lactobacillaceae</taxon>
        <taxon>Leuconostoc</taxon>
    </lineage>
</organism>
<comment type="caution">
    <text evidence="13">The sequence shown here is derived from an EMBL/GenBank/DDBJ whole genome shotgun (WGS) entry which is preliminary data.</text>
</comment>
<evidence type="ECO:0000313" key="14">
    <source>
        <dbReference type="Proteomes" id="UP001525857"/>
    </source>
</evidence>
<evidence type="ECO:0000259" key="11">
    <source>
        <dbReference type="Pfam" id="PF01087"/>
    </source>
</evidence>
<keyword evidence="5 10" id="KW-0963">Cytoplasm</keyword>
<dbReference type="GO" id="GO:0016779">
    <property type="term" value="F:nucleotidyltransferase activity"/>
    <property type="evidence" value="ECO:0007669"/>
    <property type="project" value="UniProtKB-KW"/>
</dbReference>
<comment type="pathway">
    <text evidence="3 10">Carbohydrate metabolism; galactose metabolism.</text>
</comment>
<feature type="domain" description="Galactose-1-phosphate uridyl transferase N-terminal" evidence="11">
    <location>
        <begin position="66"/>
        <end position="235"/>
    </location>
</feature>
<keyword evidence="9 10" id="KW-0119">Carbohydrate metabolism</keyword>
<evidence type="ECO:0000256" key="2">
    <source>
        <dbReference type="ARBA" id="ARBA00004496"/>
    </source>
</evidence>
<dbReference type="PIRSF" id="PIRSF006005">
    <property type="entry name" value="GalT_BS"/>
    <property type="match status" value="1"/>
</dbReference>
<dbReference type="Pfam" id="PF02744">
    <property type="entry name" value="GalP_UDP_tr_C"/>
    <property type="match status" value="1"/>
</dbReference>
<gene>
    <name evidence="10" type="primary">galT</name>
    <name evidence="13" type="ORF">D0501_00610</name>
</gene>
<dbReference type="InterPro" id="IPR005849">
    <property type="entry name" value="GalP_Utransf_N"/>
</dbReference>
<comment type="similarity">
    <text evidence="4 10">Belongs to the galactose-1-phosphate uridylyltransferase type 2 family.</text>
</comment>
<protein>
    <recommendedName>
        <fullName evidence="10">Galactose-1-phosphate uridylyltransferase</fullName>
        <shortName evidence="10">Gal-1-P uridylyltransferase</shortName>
        <ecNumber evidence="10">2.7.7.12</ecNumber>
    </recommendedName>
    <alternativeName>
        <fullName evidence="10">UDP-glucose--hexose-1-phosphate uridylyltransferase</fullName>
    </alternativeName>
</protein>
<dbReference type="EC" id="2.7.7.12" evidence="10"/>
<dbReference type="RefSeq" id="WP_261656231.1">
    <property type="nucleotide sequence ID" value="NZ_QVOV01000001.1"/>
</dbReference>
<dbReference type="InterPro" id="IPR000766">
    <property type="entry name" value="GalP_uridyl_Trfase_II"/>
</dbReference>
<dbReference type="HAMAP" id="MF_00571">
    <property type="entry name" value="GalP_UDP_trans"/>
    <property type="match status" value="1"/>
</dbReference>
<evidence type="ECO:0000256" key="7">
    <source>
        <dbReference type="ARBA" id="ARBA00022695"/>
    </source>
</evidence>
<keyword evidence="8 10" id="KW-0299">Galactose metabolism</keyword>
<accession>A0ABT2NTU0</accession>
<evidence type="ECO:0000313" key="13">
    <source>
        <dbReference type="EMBL" id="MCT8388608.1"/>
    </source>
</evidence>
<evidence type="ECO:0000256" key="6">
    <source>
        <dbReference type="ARBA" id="ARBA00022679"/>
    </source>
</evidence>
<keyword evidence="7 10" id="KW-0548">Nucleotidyltransferase</keyword>
<evidence type="ECO:0000256" key="4">
    <source>
        <dbReference type="ARBA" id="ARBA00008706"/>
    </source>
</evidence>
<dbReference type="Proteomes" id="UP001525857">
    <property type="component" value="Unassembled WGS sequence"/>
</dbReference>
<evidence type="ECO:0000256" key="9">
    <source>
        <dbReference type="ARBA" id="ARBA00023277"/>
    </source>
</evidence>
<sequence>MNQNGLIETFVQRVIAATDYTAMDETYLINQVIGWLGETRYETPNDLTPWESVDTLTLLDALIAIADENQSLVRREMNADMLGAQLMALFVPRPSQVNQIFWDKYAVTARQATDYFFDLSCRSNYIKTREIKQNISFPATTKYGTLQVTINLSKPEKDPKKIAAALKTQTPSHNNYPVSQLAHENEGYWGRLDYPARANHRVVALTLGGEPWFFQYSPYAYFNEHAIIFSKTIRPMRVDAAHLAKLLEFVTLFPDYFIGSNADLPIVGGSILTHDHFQVGRYDLPMAQATIKTPIALPGSPLAEAGVLNWPMTVIRLADADQARLLQAATQVMTTWENYSDPSLAIRAYDESGVRHHTVTPIARFRDGRYELDLVLRDNNVSAAFPDGIFHPHPDVQHIKQENIGLIEVMGLAILPPRLKNELHEVADYLLGRVDHVAPKHQPWADRLRAQGTVTPDNVMAIIQHSVGQIFERVLEDAGVYKDDAAGEAGLARFVEAVAQTPDQKN</sequence>
<dbReference type="PANTHER" id="PTHR39191:SF1">
    <property type="entry name" value="DUF4922 DOMAIN-CONTAINING PROTEIN"/>
    <property type="match status" value="1"/>
</dbReference>